<evidence type="ECO:0000313" key="1">
    <source>
        <dbReference type="EMBL" id="SQJ04807.1"/>
    </source>
</evidence>
<protein>
    <recommendedName>
        <fullName evidence="3">Phage protein</fullName>
    </recommendedName>
</protein>
<gene>
    <name evidence="1" type="ORF">NCTC12112_01914</name>
</gene>
<evidence type="ECO:0008006" key="3">
    <source>
        <dbReference type="Google" id="ProtNLM"/>
    </source>
</evidence>
<name>A0AAX2JB79_9FUSO</name>
<dbReference type="GeneID" id="78453218"/>
<accession>A0AAX2JB79</accession>
<organism evidence="1 2">
    <name type="scientific">Fusobacterium ulcerans</name>
    <dbReference type="NCBI Taxonomy" id="861"/>
    <lineage>
        <taxon>Bacteria</taxon>
        <taxon>Fusobacteriati</taxon>
        <taxon>Fusobacteriota</taxon>
        <taxon>Fusobacteriia</taxon>
        <taxon>Fusobacteriales</taxon>
        <taxon>Fusobacteriaceae</taxon>
        <taxon>Fusobacterium</taxon>
    </lineage>
</organism>
<dbReference type="Proteomes" id="UP000249008">
    <property type="component" value="Chromosome 1"/>
</dbReference>
<reference evidence="1 2" key="1">
    <citation type="submission" date="2018-06" db="EMBL/GenBank/DDBJ databases">
        <authorList>
            <consortium name="Pathogen Informatics"/>
            <person name="Doyle S."/>
        </authorList>
    </citation>
    <scope>NUCLEOTIDE SEQUENCE [LARGE SCALE GENOMIC DNA]</scope>
    <source>
        <strain evidence="1 2">NCTC12112</strain>
    </source>
</reference>
<dbReference type="AlphaFoldDB" id="A0AAX2JB79"/>
<dbReference type="KEGG" id="ful:C4N20_00235"/>
<sequence>MTVSELMNKLKDFDGDRLVFVRCKDEDNKITEFELSEYNECEVYDDSDGVIIDIVGQVE</sequence>
<proteinExistence type="predicted"/>
<dbReference type="EMBL" id="LS483487">
    <property type="protein sequence ID" value="SQJ04807.1"/>
    <property type="molecule type" value="Genomic_DNA"/>
</dbReference>
<evidence type="ECO:0000313" key="2">
    <source>
        <dbReference type="Proteomes" id="UP000249008"/>
    </source>
</evidence>
<dbReference type="RefSeq" id="WP_005982122.1">
    <property type="nucleotide sequence ID" value="NZ_CABKNW010000005.1"/>
</dbReference>